<dbReference type="AlphaFoldDB" id="X0B382"/>
<dbReference type="Proteomes" id="UP000030663">
    <property type="component" value="Unassembled WGS sequence"/>
</dbReference>
<feature type="domain" description="Heterokaryon incompatibility" evidence="1">
    <location>
        <begin position="22"/>
        <end position="107"/>
    </location>
</feature>
<dbReference type="PANTHER" id="PTHR10622">
    <property type="entry name" value="HET DOMAIN-CONTAINING PROTEIN"/>
    <property type="match status" value="1"/>
</dbReference>
<dbReference type="OrthoDB" id="20872at2759"/>
<proteinExistence type="predicted"/>
<evidence type="ECO:0000313" key="4">
    <source>
        <dbReference type="Proteomes" id="UP000030663"/>
    </source>
</evidence>
<dbReference type="Pfam" id="PF26640">
    <property type="entry name" value="DUF8212"/>
    <property type="match status" value="1"/>
</dbReference>
<accession>X0B382</accession>
<name>X0B382_FUSOX</name>
<reference evidence="3 4" key="1">
    <citation type="submission" date="2011-11" db="EMBL/GenBank/DDBJ databases">
        <title>The Genome Sequence of Fusarium oxysporum PHW815.</title>
        <authorList>
            <consortium name="The Broad Institute Genome Sequencing Platform"/>
            <person name="Ma L.-J."/>
            <person name="Gale L.R."/>
            <person name="Schwartz D.C."/>
            <person name="Zhou S."/>
            <person name="Corby-Kistler H."/>
            <person name="Young S.K."/>
            <person name="Zeng Q."/>
            <person name="Gargeya S."/>
            <person name="Fitzgerald M."/>
            <person name="Haas B."/>
            <person name="Abouelleil A."/>
            <person name="Alvarado L."/>
            <person name="Arachchi H.M."/>
            <person name="Berlin A."/>
            <person name="Brown A."/>
            <person name="Chapman S.B."/>
            <person name="Chen Z."/>
            <person name="Dunbar C."/>
            <person name="Freedman E."/>
            <person name="Gearin G."/>
            <person name="Goldberg J."/>
            <person name="Griggs A."/>
            <person name="Gujja S."/>
            <person name="Heiman D."/>
            <person name="Howarth C."/>
            <person name="Larson L."/>
            <person name="Lui A."/>
            <person name="MacDonald P.J.P."/>
            <person name="Montmayeur A."/>
            <person name="Murphy C."/>
            <person name="Neiman D."/>
            <person name="Pearson M."/>
            <person name="Priest M."/>
            <person name="Roberts A."/>
            <person name="Saif S."/>
            <person name="Shea T."/>
            <person name="Shenoy N."/>
            <person name="Sisk P."/>
            <person name="Stolte C."/>
            <person name="Sykes S."/>
            <person name="Wortman J."/>
            <person name="Nusbaum C."/>
            <person name="Birren B."/>
        </authorList>
    </citation>
    <scope>NUCLEOTIDE SEQUENCE [LARGE SCALE GENOMIC DNA]</scope>
    <source>
        <strain evidence="3 4">54005</strain>
    </source>
</reference>
<dbReference type="InterPro" id="IPR058525">
    <property type="entry name" value="DUF8212"/>
</dbReference>
<dbReference type="SMART" id="SM00248">
    <property type="entry name" value="ANK"/>
    <property type="match status" value="3"/>
</dbReference>
<dbReference type="Pfam" id="PF12796">
    <property type="entry name" value="Ank_2"/>
    <property type="match status" value="1"/>
</dbReference>
<evidence type="ECO:0000259" key="1">
    <source>
        <dbReference type="Pfam" id="PF06985"/>
    </source>
</evidence>
<evidence type="ECO:0000259" key="2">
    <source>
        <dbReference type="Pfam" id="PF26640"/>
    </source>
</evidence>
<organism evidence="3 4">
    <name type="scientific">Fusarium oxysporum f. sp. raphani 54005</name>
    <dbReference type="NCBI Taxonomy" id="1089458"/>
    <lineage>
        <taxon>Eukaryota</taxon>
        <taxon>Fungi</taxon>
        <taxon>Dikarya</taxon>
        <taxon>Ascomycota</taxon>
        <taxon>Pezizomycotina</taxon>
        <taxon>Sordariomycetes</taxon>
        <taxon>Hypocreomycetidae</taxon>
        <taxon>Hypocreales</taxon>
        <taxon>Nectriaceae</taxon>
        <taxon>Fusarium</taxon>
        <taxon>Fusarium oxysporum species complex</taxon>
    </lineage>
</organism>
<dbReference type="InterPro" id="IPR002110">
    <property type="entry name" value="Ankyrin_rpt"/>
</dbReference>
<dbReference type="PANTHER" id="PTHR10622:SF10">
    <property type="entry name" value="HET DOMAIN-CONTAINING PROTEIN"/>
    <property type="match status" value="1"/>
</dbReference>
<feature type="domain" description="DUF8212" evidence="2">
    <location>
        <begin position="215"/>
        <end position="239"/>
    </location>
</feature>
<dbReference type="Pfam" id="PF06985">
    <property type="entry name" value="HET"/>
    <property type="match status" value="1"/>
</dbReference>
<dbReference type="InterPro" id="IPR010730">
    <property type="entry name" value="HET"/>
</dbReference>
<keyword evidence="4" id="KW-1185">Reference proteome</keyword>
<gene>
    <name evidence="3" type="ORF">FOQG_18670</name>
</gene>
<protein>
    <submittedName>
        <fullName evidence="3">Uncharacterized protein</fullName>
    </submittedName>
</protein>
<dbReference type="Gene3D" id="1.25.40.20">
    <property type="entry name" value="Ankyrin repeat-containing domain"/>
    <property type="match status" value="1"/>
</dbReference>
<evidence type="ECO:0000313" key="3">
    <source>
        <dbReference type="EMBL" id="EXK76595.1"/>
    </source>
</evidence>
<dbReference type="HOGENOM" id="CLU_000288_138_8_1"/>
<dbReference type="SUPFAM" id="SSF48403">
    <property type="entry name" value="Ankyrin repeat"/>
    <property type="match status" value="1"/>
</dbReference>
<dbReference type="EMBL" id="KI979478">
    <property type="protein sequence ID" value="EXK76595.1"/>
    <property type="molecule type" value="Genomic_DNA"/>
</dbReference>
<sequence>MRLVNTETIQLEFLNDDNVPEYTILSHTWEQEEVLFQDMGRDTAKSKKGYAKLESCCRVARENGFEYIWDDTCCIDKTSSAELSEAINSTYRYYQEASICYVYLADISTISEISNSKWFTSGWTLQELIAPSSMIFFDKDWRELGTKISLVHVLSQRTNIPESILCDSEELETTSIAQRMSWAADRVTTRKEDGAYSLMGIFGINMPLLYGEADKAFYRLQVEIMRVSDDHSLFAWKAIGARGGLLTPTPAVFKDSGDIISWNPFTAYNSSFTITNKGMHMEASFIAQDTSGRGLCVLHCTTIGTRDKLLAVHLRDIFNLTQYPLRSLSIQLNLPSISRRSRHKEGKADALSDANTIVERNGLSSLAEAASVGDSGSVWFLLAQAPSGTMHDQARSAICLAARGGHERLASQLPARRDTSTLITDSEGRTALSHAAECGQEAIVRFILSSARIHPDTRDIHGLTALWYAVYHGHNSCAKLLLQKGLVSGNVGGSGNTQTAL</sequence>
<dbReference type="InterPro" id="IPR036770">
    <property type="entry name" value="Ankyrin_rpt-contain_sf"/>
</dbReference>